<dbReference type="AlphaFoldDB" id="A0AAE3L4N5"/>
<organism evidence="3 4">
    <name type="scientific">Methylohalomonas lacus</name>
    <dbReference type="NCBI Taxonomy" id="398773"/>
    <lineage>
        <taxon>Bacteria</taxon>
        <taxon>Pseudomonadati</taxon>
        <taxon>Pseudomonadota</taxon>
        <taxon>Gammaproteobacteria</taxon>
        <taxon>Methylohalomonadales</taxon>
        <taxon>Methylohalomonadaceae</taxon>
        <taxon>Methylohalomonas</taxon>
    </lineage>
</organism>
<dbReference type="Pfam" id="PF04367">
    <property type="entry name" value="DUF502"/>
    <property type="match status" value="1"/>
</dbReference>
<feature type="transmembrane region" description="Helical" evidence="2">
    <location>
        <begin position="53"/>
        <end position="76"/>
    </location>
</feature>
<evidence type="ECO:0000313" key="4">
    <source>
        <dbReference type="Proteomes" id="UP001204445"/>
    </source>
</evidence>
<evidence type="ECO:0000313" key="3">
    <source>
        <dbReference type="EMBL" id="MCS3904163.1"/>
    </source>
</evidence>
<feature type="transmembrane region" description="Helical" evidence="2">
    <location>
        <begin position="7"/>
        <end position="29"/>
    </location>
</feature>
<name>A0AAE3L4N5_9GAMM</name>
<comment type="caution">
    <text evidence="3">The sequence shown here is derived from an EMBL/GenBank/DDBJ whole genome shotgun (WGS) entry which is preliminary data.</text>
</comment>
<evidence type="ECO:0000256" key="1">
    <source>
        <dbReference type="SAM" id="MobiDB-lite"/>
    </source>
</evidence>
<dbReference type="PANTHER" id="PTHR31876">
    <property type="entry name" value="COV-LIKE PROTEIN 1"/>
    <property type="match status" value="1"/>
</dbReference>
<keyword evidence="2" id="KW-0812">Transmembrane</keyword>
<sequence length="219" mass="23947">MLSLRKYLIAGLLVWLPIAATVFIIRLFLTLLDNMLLLLPAAWRPEAVLGFEIPGFGLVMAVAILLLTGVFAANLFGRKLVDFWEGLVNRIPLVRSIYVSVKQVTETLLADGNQSFRKAVAVEYPRKGILSLGFMTGRALRTVNRQTKQPLVSVFIPTTPNPTSGFIIMVPEEEVHDLDISVEEAFKYIISLGVISSEDNGEAAAPPPDSVAGADKLAR</sequence>
<gene>
    <name evidence="3" type="ORF">J2T55_002198</name>
</gene>
<keyword evidence="2" id="KW-1133">Transmembrane helix</keyword>
<dbReference type="PANTHER" id="PTHR31876:SF26">
    <property type="entry name" value="PROTEIN LIKE COV 2"/>
    <property type="match status" value="1"/>
</dbReference>
<evidence type="ECO:0000256" key="2">
    <source>
        <dbReference type="SAM" id="Phobius"/>
    </source>
</evidence>
<protein>
    <submittedName>
        <fullName evidence="3">Membrane protein</fullName>
    </submittedName>
</protein>
<proteinExistence type="predicted"/>
<keyword evidence="4" id="KW-1185">Reference proteome</keyword>
<dbReference type="InterPro" id="IPR007462">
    <property type="entry name" value="COV1-like"/>
</dbReference>
<dbReference type="Proteomes" id="UP001204445">
    <property type="component" value="Unassembled WGS sequence"/>
</dbReference>
<feature type="region of interest" description="Disordered" evidence="1">
    <location>
        <begin position="198"/>
        <end position="219"/>
    </location>
</feature>
<dbReference type="RefSeq" id="WP_259056552.1">
    <property type="nucleotide sequence ID" value="NZ_JANUCT010000017.1"/>
</dbReference>
<dbReference type="EMBL" id="JANUCT010000017">
    <property type="protein sequence ID" value="MCS3904163.1"/>
    <property type="molecule type" value="Genomic_DNA"/>
</dbReference>
<reference evidence="3" key="1">
    <citation type="submission" date="2022-08" db="EMBL/GenBank/DDBJ databases">
        <title>Genomic Encyclopedia of Type Strains, Phase III (KMG-III): the genomes of soil and plant-associated and newly described type strains.</title>
        <authorList>
            <person name="Whitman W."/>
        </authorList>
    </citation>
    <scope>NUCLEOTIDE SEQUENCE</scope>
    <source>
        <strain evidence="3">HMT 1</strain>
    </source>
</reference>
<accession>A0AAE3L4N5</accession>
<keyword evidence="2" id="KW-0472">Membrane</keyword>